<evidence type="ECO:0000259" key="2">
    <source>
        <dbReference type="Pfam" id="PF01433"/>
    </source>
</evidence>
<dbReference type="GO" id="GO:0008237">
    <property type="term" value="F:metallopeptidase activity"/>
    <property type="evidence" value="ECO:0007669"/>
    <property type="project" value="InterPro"/>
</dbReference>
<name>A0A7W3IV72_9ACTN</name>
<proteinExistence type="predicted"/>
<keyword evidence="1" id="KW-0479">Metal-binding</keyword>
<dbReference type="PANTHER" id="PTHR45726:SF3">
    <property type="entry name" value="LEUKOTRIENE A-4 HYDROLASE"/>
    <property type="match status" value="1"/>
</dbReference>
<dbReference type="EMBL" id="JACGWT010000006">
    <property type="protein sequence ID" value="MBA8795819.1"/>
    <property type="molecule type" value="Genomic_DNA"/>
</dbReference>
<dbReference type="RefSeq" id="WP_182561436.1">
    <property type="nucleotide sequence ID" value="NZ_JACGWT010000006.1"/>
</dbReference>
<sequence length="506" mass="54791">MSSADVRPRGAFRAGLVLGVLVLVLQLAVLVALPFAVRPLAGALPAPVPGGSGAPVGQGTDGVGDPYFPDYGAGGYDAQRYAVDVSWNPADARLTGRTVVTARATQPLTGFSLDLALTVTAVRVDGRPATFRTDGFQDLRITPASTIPTGATFRVEVEYGGRPATISRDGIRPFSITGDEVLVAGEPESSAWWFPANDHPSDPALMDVTARVPTGWQAVSTGALAGHTADPVRGQDVWHWVSDRPSATYLSFLALGRFEVRQGTADGRPYVYAVSRRLSAGERRRAFAQLERTPQVIRVLEGLFGPYPFGQIGGLVPAARLWFDGLETQTRPVYAAGAMTRGDAGELLSHELSHMWFGDNVTLAQWNDIFDNEAWASWGAWAYRERTGGPTAEQQFLELYGRAEDSTRFWRVGLLDPGRDHLFDVVYLRGPMTLQALRNRMGDAAFLAMARDWAQTPGTRSLENWMVTTQHAADRSGSGVDLTSFFQAWLVTPAAPARTVANGFPR</sequence>
<dbReference type="CDD" id="cd09603">
    <property type="entry name" value="M1_APN_like"/>
    <property type="match status" value="1"/>
</dbReference>
<dbReference type="SUPFAM" id="SSF63737">
    <property type="entry name" value="Leukotriene A4 hydrolase N-terminal domain"/>
    <property type="match status" value="1"/>
</dbReference>
<comment type="caution">
    <text evidence="3">The sequence shown here is derived from an EMBL/GenBank/DDBJ whole genome shotgun (WGS) entry which is preliminary data.</text>
</comment>
<keyword evidence="1" id="KW-0862">Zinc</keyword>
<evidence type="ECO:0000313" key="4">
    <source>
        <dbReference type="Proteomes" id="UP000523079"/>
    </source>
</evidence>
<accession>A0A7W3IV72</accession>
<feature type="domain" description="Peptidase M1 membrane alanine aminopeptidase" evidence="2">
    <location>
        <begin position="345"/>
        <end position="448"/>
    </location>
</feature>
<dbReference type="InterPro" id="IPR042097">
    <property type="entry name" value="Aminopeptidase_N-like_N_sf"/>
</dbReference>
<keyword evidence="3" id="KW-0378">Hydrolase</keyword>
<dbReference type="AlphaFoldDB" id="A0A7W3IV72"/>
<evidence type="ECO:0000256" key="1">
    <source>
        <dbReference type="PIRSR" id="PIRSR634015-3"/>
    </source>
</evidence>
<keyword evidence="3" id="KW-0645">Protease</keyword>
<feature type="binding site" evidence="1">
    <location>
        <position position="373"/>
    </location>
    <ligand>
        <name>Zn(2+)</name>
        <dbReference type="ChEBI" id="CHEBI:29105"/>
        <note>catalytic</note>
    </ligand>
</feature>
<dbReference type="InterPro" id="IPR034015">
    <property type="entry name" value="M1_LTA4H"/>
</dbReference>
<comment type="cofactor">
    <cofactor evidence="1">
        <name>Zn(2+)</name>
        <dbReference type="ChEBI" id="CHEBI:29105"/>
    </cofactor>
    <text evidence="1">Binds 1 zinc ion per subunit.</text>
</comment>
<dbReference type="Pfam" id="PF01433">
    <property type="entry name" value="Peptidase_M1"/>
    <property type="match status" value="1"/>
</dbReference>
<reference evidence="3 4" key="1">
    <citation type="submission" date="2020-07" db="EMBL/GenBank/DDBJ databases">
        <title>Sequencing the genomes of 1000 actinobacteria strains.</title>
        <authorList>
            <person name="Klenk H.-P."/>
        </authorList>
    </citation>
    <scope>NUCLEOTIDE SEQUENCE [LARGE SCALE GENOMIC DNA]</scope>
    <source>
        <strain evidence="3 4">DSM 100723</strain>
    </source>
</reference>
<dbReference type="InterPro" id="IPR014782">
    <property type="entry name" value="Peptidase_M1_dom"/>
</dbReference>
<feature type="binding site" evidence="1">
    <location>
        <position position="350"/>
    </location>
    <ligand>
        <name>Zn(2+)</name>
        <dbReference type="ChEBI" id="CHEBI:29105"/>
        <note>catalytic</note>
    </ligand>
</feature>
<feature type="binding site" evidence="1">
    <location>
        <position position="354"/>
    </location>
    <ligand>
        <name>Zn(2+)</name>
        <dbReference type="ChEBI" id="CHEBI:29105"/>
        <note>catalytic</note>
    </ligand>
</feature>
<keyword evidence="4" id="KW-1185">Reference proteome</keyword>
<dbReference type="GO" id="GO:0004177">
    <property type="term" value="F:aminopeptidase activity"/>
    <property type="evidence" value="ECO:0007669"/>
    <property type="project" value="UniProtKB-KW"/>
</dbReference>
<dbReference type="SUPFAM" id="SSF55486">
    <property type="entry name" value="Metalloproteases ('zincins'), catalytic domain"/>
    <property type="match status" value="1"/>
</dbReference>
<dbReference type="PANTHER" id="PTHR45726">
    <property type="entry name" value="LEUKOTRIENE A-4 HYDROLASE"/>
    <property type="match status" value="1"/>
</dbReference>
<evidence type="ECO:0000313" key="3">
    <source>
        <dbReference type="EMBL" id="MBA8795819.1"/>
    </source>
</evidence>
<dbReference type="Proteomes" id="UP000523079">
    <property type="component" value="Unassembled WGS sequence"/>
</dbReference>
<dbReference type="GO" id="GO:0008270">
    <property type="term" value="F:zinc ion binding"/>
    <property type="evidence" value="ECO:0007669"/>
    <property type="project" value="InterPro"/>
</dbReference>
<dbReference type="Gene3D" id="2.60.40.1730">
    <property type="entry name" value="tricorn interacting facor f3 domain"/>
    <property type="match status" value="1"/>
</dbReference>
<dbReference type="InterPro" id="IPR027268">
    <property type="entry name" value="Peptidase_M4/M1_CTD_sf"/>
</dbReference>
<dbReference type="Gene3D" id="1.10.390.10">
    <property type="entry name" value="Neutral Protease Domain 2"/>
    <property type="match status" value="1"/>
</dbReference>
<gene>
    <name evidence="3" type="ORF">FHX74_003460</name>
</gene>
<organism evidence="3 4">
    <name type="scientific">Microlunatus kandeliicorticis</name>
    <dbReference type="NCBI Taxonomy" id="1759536"/>
    <lineage>
        <taxon>Bacteria</taxon>
        <taxon>Bacillati</taxon>
        <taxon>Actinomycetota</taxon>
        <taxon>Actinomycetes</taxon>
        <taxon>Propionibacteriales</taxon>
        <taxon>Propionibacteriaceae</taxon>
        <taxon>Microlunatus</taxon>
    </lineage>
</organism>
<protein>
    <submittedName>
        <fullName evidence="3">Aminopeptidase N</fullName>
    </submittedName>
</protein>
<keyword evidence="3" id="KW-0031">Aminopeptidase</keyword>